<feature type="chain" id="PRO_5047459711" evidence="10">
    <location>
        <begin position="35"/>
        <end position="940"/>
    </location>
</feature>
<keyword evidence="3 8" id="KW-1134">Transmembrane beta strand</keyword>
<keyword evidence="13" id="KW-0675">Receptor</keyword>
<proteinExistence type="inferred from homology"/>
<feature type="domain" description="TonB-dependent receptor plug" evidence="12">
    <location>
        <begin position="64"/>
        <end position="179"/>
    </location>
</feature>
<dbReference type="Gene3D" id="2.40.170.20">
    <property type="entry name" value="TonB-dependent receptor, beta-barrel domain"/>
    <property type="match status" value="1"/>
</dbReference>
<evidence type="ECO:0000256" key="1">
    <source>
        <dbReference type="ARBA" id="ARBA00004571"/>
    </source>
</evidence>
<gene>
    <name evidence="13" type="ORF">ACFFF8_17230</name>
</gene>
<dbReference type="InterPro" id="IPR039426">
    <property type="entry name" value="TonB-dep_rcpt-like"/>
</dbReference>
<dbReference type="Pfam" id="PF00593">
    <property type="entry name" value="TonB_dep_Rec_b-barrel"/>
    <property type="match status" value="1"/>
</dbReference>
<evidence type="ECO:0000256" key="6">
    <source>
        <dbReference type="ARBA" id="ARBA00023136"/>
    </source>
</evidence>
<keyword evidence="14" id="KW-1185">Reference proteome</keyword>
<dbReference type="PANTHER" id="PTHR47234:SF3">
    <property type="entry name" value="SECRETIN_TONB SHORT N-TERMINAL DOMAIN-CONTAINING PROTEIN"/>
    <property type="match status" value="1"/>
</dbReference>
<dbReference type="Gene3D" id="2.170.130.10">
    <property type="entry name" value="TonB-dependent receptor, plug domain"/>
    <property type="match status" value="1"/>
</dbReference>
<keyword evidence="7 8" id="KW-0998">Cell outer membrane</keyword>
<dbReference type="RefSeq" id="WP_267221867.1">
    <property type="nucleotide sequence ID" value="NZ_JAPCWC010000012.1"/>
</dbReference>
<comment type="similarity">
    <text evidence="8 9">Belongs to the TonB-dependent receptor family.</text>
</comment>
<evidence type="ECO:0000256" key="2">
    <source>
        <dbReference type="ARBA" id="ARBA00022448"/>
    </source>
</evidence>
<evidence type="ECO:0000256" key="5">
    <source>
        <dbReference type="ARBA" id="ARBA00023077"/>
    </source>
</evidence>
<evidence type="ECO:0000256" key="7">
    <source>
        <dbReference type="ARBA" id="ARBA00023237"/>
    </source>
</evidence>
<protein>
    <submittedName>
        <fullName evidence="13">TonB-dependent receptor plug domain-containing protein</fullName>
    </submittedName>
</protein>
<dbReference type="EMBL" id="JBHLTM010000064">
    <property type="protein sequence ID" value="MFC0686331.1"/>
    <property type="molecule type" value="Genomic_DNA"/>
</dbReference>
<comment type="caution">
    <text evidence="13">The sequence shown here is derived from an EMBL/GenBank/DDBJ whole genome shotgun (WGS) entry which is preliminary data.</text>
</comment>
<feature type="signal peptide" evidence="10">
    <location>
        <begin position="1"/>
        <end position="34"/>
    </location>
</feature>
<evidence type="ECO:0000256" key="9">
    <source>
        <dbReference type="RuleBase" id="RU003357"/>
    </source>
</evidence>
<dbReference type="PROSITE" id="PS52016">
    <property type="entry name" value="TONB_DEPENDENT_REC_3"/>
    <property type="match status" value="1"/>
</dbReference>
<dbReference type="InterPro" id="IPR036942">
    <property type="entry name" value="Beta-barrel_TonB_sf"/>
</dbReference>
<keyword evidence="5 9" id="KW-0798">TonB box</keyword>
<dbReference type="Proteomes" id="UP001589858">
    <property type="component" value="Unassembled WGS sequence"/>
</dbReference>
<evidence type="ECO:0000259" key="11">
    <source>
        <dbReference type="Pfam" id="PF00593"/>
    </source>
</evidence>
<dbReference type="InterPro" id="IPR000531">
    <property type="entry name" value="Beta-barrel_TonB"/>
</dbReference>
<evidence type="ECO:0000313" key="14">
    <source>
        <dbReference type="Proteomes" id="UP001589858"/>
    </source>
</evidence>
<dbReference type="PANTHER" id="PTHR47234">
    <property type="match status" value="1"/>
</dbReference>
<accession>A0ABV6SAQ0</accession>
<keyword evidence="6 8" id="KW-0472">Membrane</keyword>
<evidence type="ECO:0000313" key="13">
    <source>
        <dbReference type="EMBL" id="MFC0686331.1"/>
    </source>
</evidence>
<keyword evidence="10" id="KW-0732">Signal</keyword>
<sequence length="940" mass="100439">MFDLIRVNKVTVSRLAMGAALGMTASAWCAPAFAQDAAAPDAEKAKEENVVIVTGSRIARQGFESPTPLTVMSKEDIQNQSPSNNLADFVNQLPALAGSTRPSNSRLALSSGLAGINALNLRNMGEIRTLVLLDGRRSVGSSVTGLVDINTFPQQLVKSVEVVTGGASAAYGSDAVAGVVNFVLDKKYEGLKLSADTGITQYGDGANYSFQAAGGFSFGGGRGHVLLSGEYAHTDGIFKTSRKWNAHGDRIIANPDYTATNGLPRYITVSPGGTNNALPGGIINSSSGTTANSLRGIYFGEGGSVNHYDYGSLSTSSVSVGGDWALSDNGRNIGLGAEDDRRNVFGRVSYDVADWISVWGEASYSWTRSMFNAGPQLSSARTLSASNAYLINALGADALAGVTSVSLGTTASDLPYRVTNNQRDVQRYALGAEGEFEMFGKSAVWSAYGQYGVTHTHEKMRNIMNTAKTTLASDAVFDSSGNIVCRSTLTDPTNGCVPVNWLGTGVMTQEMADYILGDPYRNQKLEQTTAGVNLSVTPFATWAGDVSLAIGGEYRREEVSGYVPTEYQSGWSVGNFLPTFGSYNVKEAYLETVVPLGLGLEFNGAVRATDYSTSGYVTTWKAGATWQPIPDFRLRVTQSRDIRAPNLSELYAAGTSRTNTLTDPNTGTVYTFLETTTGNPNLKPEKADSTVIGGVLTPRFLPGLSFSADWFQIKLKDAISQYYSQDIYNRCIEGHTDFCAGYTADPSGQRDYLFTASPFNFNRITTRGIDFELGYRRPLGDGAISLRALATHYIDNVVNDGITTPLDTAGTNGGSGPPSWIYRFSATYDTPTFSLTGTARGISSGRYSASYTECTSSCPASTTLVSTIDDNHVSGTFYVDANATIKLGDSLLGKSEFFLNVTNLFNASPLLLPESGMAANTTYSDMLGRSFRLGVRFELK</sequence>
<dbReference type="SUPFAM" id="SSF56935">
    <property type="entry name" value="Porins"/>
    <property type="match status" value="1"/>
</dbReference>
<evidence type="ECO:0000256" key="8">
    <source>
        <dbReference type="PROSITE-ProRule" id="PRU01360"/>
    </source>
</evidence>
<name>A0ABV6SAQ0_9SPHN</name>
<keyword evidence="2 8" id="KW-0813">Transport</keyword>
<evidence type="ECO:0000256" key="10">
    <source>
        <dbReference type="SAM" id="SignalP"/>
    </source>
</evidence>
<evidence type="ECO:0000256" key="3">
    <source>
        <dbReference type="ARBA" id="ARBA00022452"/>
    </source>
</evidence>
<organism evidence="13 14">
    <name type="scientific">Novosphingobium clariflavum</name>
    <dbReference type="NCBI Taxonomy" id="2029884"/>
    <lineage>
        <taxon>Bacteria</taxon>
        <taxon>Pseudomonadati</taxon>
        <taxon>Pseudomonadota</taxon>
        <taxon>Alphaproteobacteria</taxon>
        <taxon>Sphingomonadales</taxon>
        <taxon>Sphingomonadaceae</taxon>
        <taxon>Novosphingobium</taxon>
    </lineage>
</organism>
<dbReference type="Pfam" id="PF07715">
    <property type="entry name" value="Plug"/>
    <property type="match status" value="1"/>
</dbReference>
<dbReference type="InterPro" id="IPR012910">
    <property type="entry name" value="Plug_dom"/>
</dbReference>
<evidence type="ECO:0000259" key="12">
    <source>
        <dbReference type="Pfam" id="PF07715"/>
    </source>
</evidence>
<reference evidence="13 14" key="1">
    <citation type="submission" date="2024-09" db="EMBL/GenBank/DDBJ databases">
        <authorList>
            <person name="Sun Q."/>
            <person name="Mori K."/>
        </authorList>
    </citation>
    <scope>NUCLEOTIDE SEQUENCE [LARGE SCALE GENOMIC DNA]</scope>
    <source>
        <strain evidence="13 14">CICC 11035S</strain>
    </source>
</reference>
<evidence type="ECO:0000256" key="4">
    <source>
        <dbReference type="ARBA" id="ARBA00022692"/>
    </source>
</evidence>
<comment type="subcellular location">
    <subcellularLocation>
        <location evidence="1 8">Cell outer membrane</location>
        <topology evidence="1 8">Multi-pass membrane protein</topology>
    </subcellularLocation>
</comment>
<dbReference type="InterPro" id="IPR037066">
    <property type="entry name" value="Plug_dom_sf"/>
</dbReference>
<feature type="domain" description="TonB-dependent receptor-like beta-barrel" evidence="11">
    <location>
        <begin position="412"/>
        <end position="904"/>
    </location>
</feature>
<keyword evidence="4 8" id="KW-0812">Transmembrane</keyword>